<dbReference type="Proteomes" id="UP000789831">
    <property type="component" value="Unassembled WGS sequence"/>
</dbReference>
<proteinExistence type="predicted"/>
<name>A0A9N9BHP5_9GLOM</name>
<evidence type="ECO:0000313" key="1">
    <source>
        <dbReference type="EMBL" id="CAG8568365.1"/>
    </source>
</evidence>
<accession>A0A9N9BHP5</accession>
<dbReference type="AlphaFoldDB" id="A0A9N9BHP5"/>
<dbReference type="EMBL" id="CAJVPL010001382">
    <property type="protein sequence ID" value="CAG8568365.1"/>
    <property type="molecule type" value="Genomic_DNA"/>
</dbReference>
<evidence type="ECO:0000313" key="2">
    <source>
        <dbReference type="Proteomes" id="UP000789831"/>
    </source>
</evidence>
<comment type="caution">
    <text evidence="1">The sequence shown here is derived from an EMBL/GenBank/DDBJ whole genome shotgun (WGS) entry which is preliminary data.</text>
</comment>
<protein>
    <submittedName>
        <fullName evidence="1">3184_t:CDS:1</fullName>
    </submittedName>
</protein>
<gene>
    <name evidence="1" type="ORF">AGERDE_LOCUS7510</name>
</gene>
<organism evidence="1 2">
    <name type="scientific">Ambispora gerdemannii</name>
    <dbReference type="NCBI Taxonomy" id="144530"/>
    <lineage>
        <taxon>Eukaryota</taxon>
        <taxon>Fungi</taxon>
        <taxon>Fungi incertae sedis</taxon>
        <taxon>Mucoromycota</taxon>
        <taxon>Glomeromycotina</taxon>
        <taxon>Glomeromycetes</taxon>
        <taxon>Archaeosporales</taxon>
        <taxon>Ambisporaceae</taxon>
        <taxon>Ambispora</taxon>
    </lineage>
</organism>
<feature type="non-terminal residue" evidence="1">
    <location>
        <position position="141"/>
    </location>
</feature>
<reference evidence="1" key="1">
    <citation type="submission" date="2021-06" db="EMBL/GenBank/DDBJ databases">
        <authorList>
            <person name="Kallberg Y."/>
            <person name="Tangrot J."/>
            <person name="Rosling A."/>
        </authorList>
    </citation>
    <scope>NUCLEOTIDE SEQUENCE</scope>
    <source>
        <strain evidence="1">MT106</strain>
    </source>
</reference>
<sequence length="141" mass="16488">PTDESCELGRNPRMQNAMQDSSIIKAPFLKCHVNAASSRLPYAMDAYNLKNRFRYRTSAIFRGILSHDMQPKIYGLWLDRMDRLVDTGYFDVNSDIMNRFDERRGDIQEKIEVLTLLGRRAKHEEQRNVVIVVRGIGDYFE</sequence>
<keyword evidence="2" id="KW-1185">Reference proteome</keyword>